<evidence type="ECO:0000313" key="1">
    <source>
        <dbReference type="EMBL" id="KAJ7947424.1"/>
    </source>
</evidence>
<gene>
    <name evidence="1" type="ORF">O6P43_028043</name>
</gene>
<protein>
    <submittedName>
        <fullName evidence="1">Cysteine sulfinate desulfinase/cysteine desulfurase</fullName>
    </submittedName>
</protein>
<keyword evidence="2" id="KW-1185">Reference proteome</keyword>
<proteinExistence type="predicted"/>
<evidence type="ECO:0000313" key="2">
    <source>
        <dbReference type="Proteomes" id="UP001163823"/>
    </source>
</evidence>
<reference evidence="1" key="1">
    <citation type="journal article" date="2023" name="Science">
        <title>Elucidation of the pathway for biosynthesis of saponin adjuvants from the soapbark tree.</title>
        <authorList>
            <person name="Reed J."/>
            <person name="Orme A."/>
            <person name="El-Demerdash A."/>
            <person name="Owen C."/>
            <person name="Martin L.B.B."/>
            <person name="Misra R.C."/>
            <person name="Kikuchi S."/>
            <person name="Rejzek M."/>
            <person name="Martin A.C."/>
            <person name="Harkess A."/>
            <person name="Leebens-Mack J."/>
            <person name="Louveau T."/>
            <person name="Stephenson M.J."/>
            <person name="Osbourn A."/>
        </authorList>
    </citation>
    <scope>NUCLEOTIDE SEQUENCE</scope>
    <source>
        <strain evidence="1">S10</strain>
    </source>
</reference>
<organism evidence="1 2">
    <name type="scientific">Quillaja saponaria</name>
    <name type="common">Soap bark tree</name>
    <dbReference type="NCBI Taxonomy" id="32244"/>
    <lineage>
        <taxon>Eukaryota</taxon>
        <taxon>Viridiplantae</taxon>
        <taxon>Streptophyta</taxon>
        <taxon>Embryophyta</taxon>
        <taxon>Tracheophyta</taxon>
        <taxon>Spermatophyta</taxon>
        <taxon>Magnoliopsida</taxon>
        <taxon>eudicotyledons</taxon>
        <taxon>Gunneridae</taxon>
        <taxon>Pentapetalae</taxon>
        <taxon>rosids</taxon>
        <taxon>fabids</taxon>
        <taxon>Fabales</taxon>
        <taxon>Quillajaceae</taxon>
        <taxon>Quillaja</taxon>
    </lineage>
</organism>
<accession>A0AAD7KWN3</accession>
<dbReference type="EMBL" id="JARAOO010000012">
    <property type="protein sequence ID" value="KAJ7947424.1"/>
    <property type="molecule type" value="Genomic_DNA"/>
</dbReference>
<dbReference type="Proteomes" id="UP001163823">
    <property type="component" value="Chromosome 12"/>
</dbReference>
<dbReference type="AlphaFoldDB" id="A0AAD7KWN3"/>
<dbReference type="KEGG" id="qsa:O6P43_028043"/>
<comment type="caution">
    <text evidence="1">The sequence shown here is derived from an EMBL/GenBank/DDBJ whole genome shotgun (WGS) entry which is preliminary data.</text>
</comment>
<sequence>MRREQYSNSRIYKVENIICMFGPDEEVGTQVQSVVGGSGMVITPEFKPIPYVDYQQELLAIQQQGPRALGFFETRNMGFMHQELIEILSYAMVITSRETRVAYSYIASV</sequence>
<name>A0AAD7KWN3_QUISA</name>